<dbReference type="KEGG" id="cmic:caldi_29640"/>
<dbReference type="EMBL" id="AP025628">
    <property type="protein sequence ID" value="BDG61874.1"/>
    <property type="molecule type" value="Genomic_DNA"/>
</dbReference>
<sequence length="90" mass="9386">MSCCPSSPSEGSGGRRVEPVPVRGPYILLGEFLKRVGAVPTGGQAKRIIQAGMVRVNGEVETRRGRKLRPGDVVAIEGGGSWRVAGQGDA</sequence>
<dbReference type="InterPro" id="IPR002942">
    <property type="entry name" value="S4_RNA-bd"/>
</dbReference>
<gene>
    <name evidence="4" type="ORF">caldi_29640</name>
</gene>
<name>A0AA35CM60_9FIRM</name>
<evidence type="ECO:0000259" key="3">
    <source>
        <dbReference type="SMART" id="SM00363"/>
    </source>
</evidence>
<proteinExistence type="predicted"/>
<dbReference type="PROSITE" id="PS50889">
    <property type="entry name" value="S4"/>
    <property type="match status" value="1"/>
</dbReference>
<dbReference type="AlphaFoldDB" id="A0AA35CM60"/>
<reference evidence="4" key="1">
    <citation type="submission" date="2022-03" db="EMBL/GenBank/DDBJ databases">
        <title>Complete genome sequence of Caldinitratiruptor microaerophilus.</title>
        <authorList>
            <person name="Mukaiyama R."/>
            <person name="Nishiyama T."/>
            <person name="Ueda K."/>
        </authorList>
    </citation>
    <scope>NUCLEOTIDE SEQUENCE</scope>
    <source>
        <strain evidence="4">JCM 16183</strain>
    </source>
</reference>
<evidence type="ECO:0000256" key="2">
    <source>
        <dbReference type="SAM" id="MobiDB-lite"/>
    </source>
</evidence>
<evidence type="ECO:0000313" key="4">
    <source>
        <dbReference type="EMBL" id="BDG61874.1"/>
    </source>
</evidence>
<keyword evidence="5" id="KW-1185">Reference proteome</keyword>
<feature type="region of interest" description="Disordered" evidence="2">
    <location>
        <begin position="1"/>
        <end position="20"/>
    </location>
</feature>
<dbReference type="SMART" id="SM00363">
    <property type="entry name" value="S4"/>
    <property type="match status" value="1"/>
</dbReference>
<evidence type="ECO:0000256" key="1">
    <source>
        <dbReference type="PROSITE-ProRule" id="PRU00182"/>
    </source>
</evidence>
<dbReference type="SUPFAM" id="SSF55174">
    <property type="entry name" value="Alpha-L RNA-binding motif"/>
    <property type="match status" value="1"/>
</dbReference>
<feature type="compositionally biased region" description="Low complexity" evidence="2">
    <location>
        <begin position="1"/>
        <end position="10"/>
    </location>
</feature>
<keyword evidence="1" id="KW-0694">RNA-binding</keyword>
<dbReference type="CDD" id="cd00165">
    <property type="entry name" value="S4"/>
    <property type="match status" value="1"/>
</dbReference>
<organism evidence="4 5">
    <name type="scientific">Caldinitratiruptor microaerophilus</name>
    <dbReference type="NCBI Taxonomy" id="671077"/>
    <lineage>
        <taxon>Bacteria</taxon>
        <taxon>Bacillati</taxon>
        <taxon>Bacillota</taxon>
        <taxon>Clostridia</taxon>
        <taxon>Eubacteriales</taxon>
        <taxon>Symbiobacteriaceae</taxon>
        <taxon>Caldinitratiruptor</taxon>
    </lineage>
</organism>
<dbReference type="Proteomes" id="UP001163687">
    <property type="component" value="Chromosome"/>
</dbReference>
<dbReference type="Gene3D" id="3.10.290.10">
    <property type="entry name" value="RNA-binding S4 domain"/>
    <property type="match status" value="1"/>
</dbReference>
<evidence type="ECO:0000313" key="5">
    <source>
        <dbReference type="Proteomes" id="UP001163687"/>
    </source>
</evidence>
<dbReference type="RefSeq" id="WP_264842500.1">
    <property type="nucleotide sequence ID" value="NZ_AP025628.1"/>
</dbReference>
<protein>
    <recommendedName>
        <fullName evidence="3">RNA-binding S4 domain-containing protein</fullName>
    </recommendedName>
</protein>
<dbReference type="InterPro" id="IPR036986">
    <property type="entry name" value="S4_RNA-bd_sf"/>
</dbReference>
<accession>A0AA35CM60</accession>
<dbReference type="GO" id="GO:0003723">
    <property type="term" value="F:RNA binding"/>
    <property type="evidence" value="ECO:0007669"/>
    <property type="project" value="UniProtKB-KW"/>
</dbReference>
<dbReference type="Pfam" id="PF13275">
    <property type="entry name" value="S4_2"/>
    <property type="match status" value="1"/>
</dbReference>
<feature type="domain" description="RNA-binding S4" evidence="3">
    <location>
        <begin position="27"/>
        <end position="89"/>
    </location>
</feature>